<gene>
    <name evidence="1" type="ORF">UY77_C0019G0004</name>
</gene>
<evidence type="ECO:0000313" key="1">
    <source>
        <dbReference type="EMBL" id="KKW32555.1"/>
    </source>
</evidence>
<evidence type="ECO:0000313" key="2">
    <source>
        <dbReference type="Proteomes" id="UP000034711"/>
    </source>
</evidence>
<evidence type="ECO:0008006" key="3">
    <source>
        <dbReference type="Google" id="ProtNLM"/>
    </source>
</evidence>
<reference evidence="1 2" key="1">
    <citation type="journal article" date="2015" name="Nature">
        <title>rRNA introns, odd ribosomes, and small enigmatic genomes across a large radiation of phyla.</title>
        <authorList>
            <person name="Brown C.T."/>
            <person name="Hug L.A."/>
            <person name="Thomas B.C."/>
            <person name="Sharon I."/>
            <person name="Castelle C.J."/>
            <person name="Singh A."/>
            <person name="Wilkins M.J."/>
            <person name="Williams K.H."/>
            <person name="Banfield J.F."/>
        </authorList>
    </citation>
    <scope>NUCLEOTIDE SEQUENCE [LARGE SCALE GENOMIC DNA]</scope>
</reference>
<name>A0A0G1XNV8_9BACT</name>
<sequence>MFLLLVSCNQSGVAVNLSFKTTDPSKISVLSTMSENVIERLAYNLEQEIPDISVKSKGDRREFAVSLRNMESAEKLETALETPLNLVFAIEAPEEGEADIENEQYGKFNFTELNGSHISWVTAEDSNGKGRVVMSLTDGGKTIWQKILNDNSDKKVALFVRGGLVSMYTIKDEAIKDSIVISDIPSAELARVFADDVNVGTYVVFEVSL</sequence>
<accession>A0A0G1XNV8</accession>
<dbReference type="Gene3D" id="3.30.1360.200">
    <property type="match status" value="1"/>
</dbReference>
<comment type="caution">
    <text evidence="1">The sequence shown here is derived from an EMBL/GenBank/DDBJ whole genome shotgun (WGS) entry which is preliminary data.</text>
</comment>
<proteinExistence type="predicted"/>
<dbReference type="AlphaFoldDB" id="A0A0G1XNV8"/>
<dbReference type="Proteomes" id="UP000034711">
    <property type="component" value="Unassembled WGS sequence"/>
</dbReference>
<protein>
    <recommendedName>
        <fullName evidence="3">Preprotein translocase subunit SecD</fullName>
    </recommendedName>
</protein>
<dbReference type="EMBL" id="LCRI01000019">
    <property type="protein sequence ID" value="KKW32555.1"/>
    <property type="molecule type" value="Genomic_DNA"/>
</dbReference>
<organism evidence="1 2">
    <name type="scientific">Candidatus Uhrbacteria bacterium GW2011_GWA2_53_10</name>
    <dbReference type="NCBI Taxonomy" id="1618980"/>
    <lineage>
        <taxon>Bacteria</taxon>
        <taxon>Candidatus Uhriibacteriota</taxon>
    </lineage>
</organism>